<comment type="caution">
    <text evidence="2">The sequence shown here is derived from an EMBL/GenBank/DDBJ whole genome shotgun (WGS) entry which is preliminary data.</text>
</comment>
<evidence type="ECO:0000313" key="2">
    <source>
        <dbReference type="EMBL" id="KOB71668.1"/>
    </source>
</evidence>
<protein>
    <submittedName>
        <fullName evidence="2">Uncharacterized protein</fullName>
    </submittedName>
</protein>
<sequence>MGIGKIKEFDVNTGNWTLYCGRVDINKGHLRRVCPHRDASKPNGGKGAGAKRGSGGGWRNQEANYVCPADNSNEESSAEVEVDEPMFQMSLGHYTPVSLNVTVNGRKLKMEVDTGTPGSCISKKTYDALFSDVKLEKSKYVFLFYDGKSKVKPLGCMTTCVEYNGHQQVLDLFVIDTGDSVWYRNFSSNTKWSDGQVIERLGRNNYSVKARDGSAAHRHIDQLKRRSSCVFPSDANTSGVAEPEPSSSLKPQTTSVLAKPSVSVEAMDQHLDGPRTAPDLAAEVDSSKQILPPGTETNLSAVDEPSVQRVRKPVVRFGLDID</sequence>
<reference evidence="2 3" key="1">
    <citation type="journal article" date="2015" name="Genome Biol. Evol.">
        <title>The genome of winter moth (Operophtera brumata) provides a genomic perspective on sexual dimorphism and phenology.</title>
        <authorList>
            <person name="Derks M.F."/>
            <person name="Smit S."/>
            <person name="Salis L."/>
            <person name="Schijlen E."/>
            <person name="Bossers A."/>
            <person name="Mateman C."/>
            <person name="Pijl A.S."/>
            <person name="de Ridder D."/>
            <person name="Groenen M.A."/>
            <person name="Visser M.E."/>
            <person name="Megens H.J."/>
        </authorList>
    </citation>
    <scope>NUCLEOTIDE SEQUENCE [LARGE SCALE GENOMIC DNA]</scope>
    <source>
        <strain evidence="2">WM2013NL</strain>
        <tissue evidence="2">Head and thorax</tissue>
    </source>
</reference>
<evidence type="ECO:0000256" key="1">
    <source>
        <dbReference type="SAM" id="MobiDB-lite"/>
    </source>
</evidence>
<accession>A0A0L7L851</accession>
<organism evidence="2 3">
    <name type="scientific">Operophtera brumata</name>
    <name type="common">Winter moth</name>
    <name type="synonym">Phalaena brumata</name>
    <dbReference type="NCBI Taxonomy" id="104452"/>
    <lineage>
        <taxon>Eukaryota</taxon>
        <taxon>Metazoa</taxon>
        <taxon>Ecdysozoa</taxon>
        <taxon>Arthropoda</taxon>
        <taxon>Hexapoda</taxon>
        <taxon>Insecta</taxon>
        <taxon>Pterygota</taxon>
        <taxon>Neoptera</taxon>
        <taxon>Endopterygota</taxon>
        <taxon>Lepidoptera</taxon>
        <taxon>Glossata</taxon>
        <taxon>Ditrysia</taxon>
        <taxon>Geometroidea</taxon>
        <taxon>Geometridae</taxon>
        <taxon>Larentiinae</taxon>
        <taxon>Operophtera</taxon>
    </lineage>
</organism>
<gene>
    <name evidence="2" type="ORF">OBRU01_06534</name>
</gene>
<evidence type="ECO:0000313" key="3">
    <source>
        <dbReference type="Proteomes" id="UP000037510"/>
    </source>
</evidence>
<dbReference type="EMBL" id="JTDY01002318">
    <property type="protein sequence ID" value="KOB71668.1"/>
    <property type="molecule type" value="Genomic_DNA"/>
</dbReference>
<dbReference type="Proteomes" id="UP000037510">
    <property type="component" value="Unassembled WGS sequence"/>
</dbReference>
<feature type="compositionally biased region" description="Polar residues" evidence="1">
    <location>
        <begin position="234"/>
        <end position="254"/>
    </location>
</feature>
<dbReference type="AlphaFoldDB" id="A0A0L7L851"/>
<name>A0A0L7L851_OPEBR</name>
<feature type="region of interest" description="Disordered" evidence="1">
    <location>
        <begin position="36"/>
        <end position="59"/>
    </location>
</feature>
<proteinExistence type="predicted"/>
<feature type="region of interest" description="Disordered" evidence="1">
    <location>
        <begin position="232"/>
        <end position="254"/>
    </location>
</feature>
<dbReference type="InterPro" id="IPR021109">
    <property type="entry name" value="Peptidase_aspartic_dom_sf"/>
</dbReference>
<keyword evidence="3" id="KW-1185">Reference proteome</keyword>
<dbReference type="Gene3D" id="2.40.70.10">
    <property type="entry name" value="Acid Proteases"/>
    <property type="match status" value="1"/>
</dbReference>
<feature type="compositionally biased region" description="Gly residues" evidence="1">
    <location>
        <begin position="44"/>
        <end position="58"/>
    </location>
</feature>